<name>A0AAD9MJW7_PROWI</name>
<evidence type="ECO:0000256" key="1">
    <source>
        <dbReference type="ARBA" id="ARBA00007050"/>
    </source>
</evidence>
<keyword evidence="9 10" id="KW-0137">Centromere</keyword>
<dbReference type="GO" id="GO:0051301">
    <property type="term" value="P:cell division"/>
    <property type="evidence" value="ECO:0007669"/>
    <property type="project" value="UniProtKB-UniRule"/>
</dbReference>
<evidence type="ECO:0000256" key="5">
    <source>
        <dbReference type="ARBA" id="ARBA00022838"/>
    </source>
</evidence>
<evidence type="ECO:0000256" key="2">
    <source>
        <dbReference type="ARBA" id="ARBA00022454"/>
    </source>
</evidence>
<evidence type="ECO:0000256" key="8">
    <source>
        <dbReference type="ARBA" id="ARBA00023306"/>
    </source>
</evidence>
<comment type="subcellular location">
    <subcellularLocation>
        <location evidence="10">Chromosome</location>
        <location evidence="10">Centromere</location>
        <location evidence="10">Kinetochore</location>
    </subcellularLocation>
    <subcellularLocation>
        <location evidence="10">Nucleus</location>
    </subcellularLocation>
</comment>
<dbReference type="InterPro" id="IPR057091">
    <property type="entry name" value="NDC80_loop"/>
</dbReference>
<evidence type="ECO:0000259" key="13">
    <source>
        <dbReference type="Pfam" id="PF24487"/>
    </source>
</evidence>
<dbReference type="Gene3D" id="1.10.418.30">
    <property type="entry name" value="Ncd80 complex, Ncd80 subunit"/>
    <property type="match status" value="1"/>
</dbReference>
<evidence type="ECO:0000256" key="6">
    <source>
        <dbReference type="ARBA" id="ARBA00023054"/>
    </source>
</evidence>
<dbReference type="InterPro" id="IPR005550">
    <property type="entry name" value="Kinetochore_Ndc80"/>
</dbReference>
<accession>A0AAD9MJW7</accession>
<dbReference type="FunFam" id="1.10.418.30:FF:000002">
    <property type="entry name" value="NDC80, kinetochore complex component"/>
    <property type="match status" value="1"/>
</dbReference>
<dbReference type="GO" id="GO:0005634">
    <property type="term" value="C:nucleus"/>
    <property type="evidence" value="ECO:0007669"/>
    <property type="project" value="UniProtKB-SubCell"/>
</dbReference>
<organism evidence="14 15">
    <name type="scientific">Prototheca wickerhamii</name>
    <dbReference type="NCBI Taxonomy" id="3111"/>
    <lineage>
        <taxon>Eukaryota</taxon>
        <taxon>Viridiplantae</taxon>
        <taxon>Chlorophyta</taxon>
        <taxon>core chlorophytes</taxon>
        <taxon>Trebouxiophyceae</taxon>
        <taxon>Chlorellales</taxon>
        <taxon>Chlorellaceae</taxon>
        <taxon>Prototheca</taxon>
    </lineage>
</organism>
<gene>
    <name evidence="14" type="ORF">QBZ16_000421</name>
</gene>
<evidence type="ECO:0000256" key="4">
    <source>
        <dbReference type="ARBA" id="ARBA00022776"/>
    </source>
</evidence>
<protein>
    <recommendedName>
        <fullName evidence="10">Kinetochore protein NDC80</fullName>
    </recommendedName>
</protein>
<dbReference type="GO" id="GO:0005815">
    <property type="term" value="C:microtubule organizing center"/>
    <property type="evidence" value="ECO:0007669"/>
    <property type="project" value="UniProtKB-ARBA"/>
</dbReference>
<comment type="subunit">
    <text evidence="10">Component of the NDC80 complex.</text>
</comment>
<dbReference type="InterPro" id="IPR055260">
    <property type="entry name" value="Ndc80_CH"/>
</dbReference>
<keyword evidence="5 10" id="KW-0995">Kinetochore</keyword>
<dbReference type="Pfam" id="PF24487">
    <property type="entry name" value="NDC80_loop"/>
    <property type="match status" value="1"/>
</dbReference>
<dbReference type="GO" id="GO:0051315">
    <property type="term" value="P:attachment of mitotic spindle microtubules to kinetochore"/>
    <property type="evidence" value="ECO:0007669"/>
    <property type="project" value="UniProtKB-UniRule"/>
</dbReference>
<keyword evidence="7 10" id="KW-0539">Nucleus</keyword>
<evidence type="ECO:0000256" key="11">
    <source>
        <dbReference type="SAM" id="Coils"/>
    </source>
</evidence>
<evidence type="ECO:0000256" key="3">
    <source>
        <dbReference type="ARBA" id="ARBA00022618"/>
    </source>
</evidence>
<dbReference type="GO" id="GO:0031262">
    <property type="term" value="C:Ndc80 complex"/>
    <property type="evidence" value="ECO:0007669"/>
    <property type="project" value="UniProtKB-UniRule"/>
</dbReference>
<comment type="function">
    <text evidence="10">Acts as a component of the essential kinetochore-associated NDC80 complex, which is required for chromosome segregation and spindle checkpoint activity.</text>
</comment>
<reference evidence="14" key="1">
    <citation type="submission" date="2021-01" db="EMBL/GenBank/DDBJ databases">
        <authorList>
            <person name="Eckstrom K.M.E."/>
        </authorList>
    </citation>
    <scope>NUCLEOTIDE SEQUENCE</scope>
    <source>
        <strain evidence="14">UVCC 0001</strain>
    </source>
</reference>
<evidence type="ECO:0000256" key="9">
    <source>
        <dbReference type="ARBA" id="ARBA00023328"/>
    </source>
</evidence>
<feature type="coiled-coil region" evidence="11">
    <location>
        <begin position="275"/>
        <end position="302"/>
    </location>
</feature>
<dbReference type="GO" id="GO:0005737">
    <property type="term" value="C:cytoplasm"/>
    <property type="evidence" value="ECO:0007669"/>
    <property type="project" value="UniProtKB-ARBA"/>
</dbReference>
<keyword evidence="3 10" id="KW-0132">Cell division</keyword>
<comment type="similarity">
    <text evidence="1 10">Belongs to the NDC80/HEC1 family.</text>
</comment>
<feature type="domain" description="Kinetochore protein NDC80 loop region" evidence="13">
    <location>
        <begin position="302"/>
        <end position="456"/>
    </location>
</feature>
<evidence type="ECO:0000256" key="7">
    <source>
        <dbReference type="ARBA" id="ARBA00023242"/>
    </source>
</evidence>
<keyword evidence="4 10" id="KW-0498">Mitosis</keyword>
<dbReference type="Pfam" id="PF03801">
    <property type="entry name" value="Ndc80_HEC"/>
    <property type="match status" value="1"/>
</dbReference>
<dbReference type="Proteomes" id="UP001255856">
    <property type="component" value="Unassembled WGS sequence"/>
</dbReference>
<dbReference type="PANTHER" id="PTHR10643:SF2">
    <property type="entry name" value="KINETOCHORE PROTEIN NDC80 HOMOLOG"/>
    <property type="match status" value="1"/>
</dbReference>
<keyword evidence="2 10" id="KW-0158">Chromosome</keyword>
<keyword evidence="15" id="KW-1185">Reference proteome</keyword>
<evidence type="ECO:0000313" key="15">
    <source>
        <dbReference type="Proteomes" id="UP001255856"/>
    </source>
</evidence>
<keyword evidence="8 10" id="KW-0131">Cell cycle</keyword>
<evidence type="ECO:0000313" key="14">
    <source>
        <dbReference type="EMBL" id="KAK2080567.1"/>
    </source>
</evidence>
<feature type="coiled-coil region" evidence="11">
    <location>
        <begin position="389"/>
        <end position="448"/>
    </location>
</feature>
<dbReference type="AlphaFoldDB" id="A0AAD9MJW7"/>
<comment type="caution">
    <text evidence="14">The sequence shown here is derived from an EMBL/GenBank/DDBJ whole genome shotgun (WGS) entry which is preliminary data.</text>
</comment>
<dbReference type="InterPro" id="IPR038273">
    <property type="entry name" value="Ndc80_sf"/>
</dbReference>
<keyword evidence="6 11" id="KW-0175">Coiled coil</keyword>
<proteinExistence type="inferred from homology"/>
<feature type="domain" description="Kinetochore protein Ndc80 CH" evidence="12">
    <location>
        <begin position="56"/>
        <end position="188"/>
    </location>
</feature>
<dbReference type="EMBL" id="JASFZW010000001">
    <property type="protein sequence ID" value="KAK2080567.1"/>
    <property type="molecule type" value="Genomic_DNA"/>
</dbReference>
<dbReference type="GO" id="GO:0000226">
    <property type="term" value="P:microtubule cytoskeleton organization"/>
    <property type="evidence" value="ECO:0007669"/>
    <property type="project" value="UniProtKB-ARBA"/>
</dbReference>
<evidence type="ECO:0000259" key="12">
    <source>
        <dbReference type="Pfam" id="PF03801"/>
    </source>
</evidence>
<dbReference type="PANTHER" id="PTHR10643">
    <property type="entry name" value="KINETOCHORE PROTEIN NDC80"/>
    <property type="match status" value="1"/>
</dbReference>
<evidence type="ECO:0000256" key="10">
    <source>
        <dbReference type="RuleBase" id="RU368072"/>
    </source>
</evidence>
<sequence length="492" mass="53249">MDRRKTLGALSPGSLNARASLAPGRYAKDGAKAAGWGGKVPLDKAMGRLSLAGPVQRRSSAYTTVKGSGLKSDPRPISDKQFQANCARTIITYLATHNYEYQINPKVLTSPTTKDFNNVMLFLLRQLDPTAAKGPVKMEEEVPALYKRLRYPFQISKSNLTAVGSPHTWPSILAALTWLVELLNYQEQADHAQHESSPESAAEADFFDYVATSYRHFMSGDDALCEEVDGTKAAEFEDRAAATRLDREKFGKLIASLESHRASLERKAAERRSDVAAQTAELSGVERECDQLRARLATQTVQPADAALADYHARGAALQLVPAAAKRGGGAAFEIALDRAAVLAATGHAAVPNPDWKGSLRPALCALRDRYAARARELAAERLALSERAEAAADAAAEREEEVATLRAEVAQLRGRHGAAVARSEEAAREAQARLEEATRAAEASNAGLHRDLAAALELVLHHKLRVQERLAWARTRAGKARDEVVALCAAH</sequence>